<keyword evidence="2" id="KW-1185">Reference proteome</keyword>
<name>A0A8J6EBU1_ELECQ</name>
<protein>
    <submittedName>
        <fullName evidence="1">Uncharacterized protein</fullName>
    </submittedName>
</protein>
<dbReference type="AlphaFoldDB" id="A0A8J6EBU1"/>
<evidence type="ECO:0000313" key="1">
    <source>
        <dbReference type="EMBL" id="KAG9461261.1"/>
    </source>
</evidence>
<proteinExistence type="predicted"/>
<dbReference type="EMBL" id="WNTK01025320">
    <property type="protein sequence ID" value="KAG9461261.1"/>
    <property type="molecule type" value="Genomic_DNA"/>
</dbReference>
<comment type="caution">
    <text evidence="1">The sequence shown here is derived from an EMBL/GenBank/DDBJ whole genome shotgun (WGS) entry which is preliminary data.</text>
</comment>
<dbReference type="Proteomes" id="UP000770717">
    <property type="component" value="Unassembled WGS sequence"/>
</dbReference>
<gene>
    <name evidence="1" type="ORF">GDO78_017507</name>
</gene>
<organism evidence="1 2">
    <name type="scientific">Eleutherodactylus coqui</name>
    <name type="common">Puerto Rican coqui</name>
    <dbReference type="NCBI Taxonomy" id="57060"/>
    <lineage>
        <taxon>Eukaryota</taxon>
        <taxon>Metazoa</taxon>
        <taxon>Chordata</taxon>
        <taxon>Craniata</taxon>
        <taxon>Vertebrata</taxon>
        <taxon>Euteleostomi</taxon>
        <taxon>Amphibia</taxon>
        <taxon>Batrachia</taxon>
        <taxon>Anura</taxon>
        <taxon>Neobatrachia</taxon>
        <taxon>Hyloidea</taxon>
        <taxon>Eleutherodactylidae</taxon>
        <taxon>Eleutherodactylinae</taxon>
        <taxon>Eleutherodactylus</taxon>
        <taxon>Eleutherodactylus</taxon>
    </lineage>
</organism>
<evidence type="ECO:0000313" key="2">
    <source>
        <dbReference type="Proteomes" id="UP000770717"/>
    </source>
</evidence>
<accession>A0A8J6EBU1</accession>
<reference evidence="1" key="1">
    <citation type="thesis" date="2020" institute="ProQuest LLC" country="789 East Eisenhower Parkway, Ann Arbor, MI, USA">
        <title>Comparative Genomics and Chromosome Evolution.</title>
        <authorList>
            <person name="Mudd A.B."/>
        </authorList>
    </citation>
    <scope>NUCLEOTIDE SEQUENCE</scope>
    <source>
        <strain evidence="1">HN-11 Male</strain>
        <tissue evidence="1">Kidney and liver</tissue>
    </source>
</reference>
<sequence>MLGTEQLSSRILGLAPAFNNSSIHPIYCLSIATLRQRVSTFPLVFLISFLASFSDSNARSSSSLQARINVQALRCSTNSFIELRKPAMMTLCIEAECP</sequence>